<keyword evidence="3" id="KW-0238">DNA-binding</keyword>
<proteinExistence type="predicted"/>
<dbReference type="RefSeq" id="XP_035551276.1">
    <property type="nucleotide sequence ID" value="XM_035695383.1"/>
</dbReference>
<dbReference type="Gramene" id="Jr11_05360_p1">
    <property type="protein sequence ID" value="cds.Jr11_05360_p1"/>
    <property type="gene ID" value="Jr11_05360"/>
</dbReference>
<dbReference type="PRINTS" id="PR00404">
    <property type="entry name" value="MADSDOMAIN"/>
</dbReference>
<accession>A0A2I4FD26</accession>
<dbReference type="GO" id="GO:0000978">
    <property type="term" value="F:RNA polymerase II cis-regulatory region sequence-specific DNA binding"/>
    <property type="evidence" value="ECO:0000318"/>
    <property type="project" value="GO_Central"/>
</dbReference>
<feature type="domain" description="MADS-box" evidence="8">
    <location>
        <begin position="4"/>
        <end position="64"/>
    </location>
</feature>
<organism evidence="9 11">
    <name type="scientific">Juglans regia</name>
    <name type="common">English walnut</name>
    <dbReference type="NCBI Taxonomy" id="51240"/>
    <lineage>
        <taxon>Eukaryota</taxon>
        <taxon>Viridiplantae</taxon>
        <taxon>Streptophyta</taxon>
        <taxon>Embryophyta</taxon>
        <taxon>Tracheophyta</taxon>
        <taxon>Spermatophyta</taxon>
        <taxon>Magnoliopsida</taxon>
        <taxon>eudicotyledons</taxon>
        <taxon>Gunneridae</taxon>
        <taxon>Pentapetalae</taxon>
        <taxon>rosids</taxon>
        <taxon>fabids</taxon>
        <taxon>Fagales</taxon>
        <taxon>Juglandaceae</taxon>
        <taxon>Juglans</taxon>
    </lineage>
</organism>
<name>A0A2I4FD26_JUGRE</name>
<dbReference type="GO" id="GO:0005634">
    <property type="term" value="C:nucleus"/>
    <property type="evidence" value="ECO:0007669"/>
    <property type="project" value="UniProtKB-SubCell"/>
</dbReference>
<comment type="subcellular location">
    <subcellularLocation>
        <location evidence="1">Nucleus</location>
    </subcellularLocation>
</comment>
<dbReference type="RefSeq" id="XP_018829546.1">
    <property type="nucleotide sequence ID" value="XM_018974001.2"/>
</dbReference>
<feature type="coiled-coil region" evidence="6">
    <location>
        <begin position="94"/>
        <end position="121"/>
    </location>
</feature>
<dbReference type="KEGG" id="jre:108997645"/>
<gene>
    <name evidence="10 11 12" type="primary">LOC108997645</name>
</gene>
<keyword evidence="4" id="KW-0804">Transcription</keyword>
<evidence type="ECO:0000256" key="4">
    <source>
        <dbReference type="ARBA" id="ARBA00023163"/>
    </source>
</evidence>
<dbReference type="PROSITE" id="PS50066">
    <property type="entry name" value="MADS_BOX_2"/>
    <property type="match status" value="1"/>
</dbReference>
<dbReference type="SUPFAM" id="SSF55455">
    <property type="entry name" value="SRF-like"/>
    <property type="match status" value="1"/>
</dbReference>
<evidence type="ECO:0000256" key="3">
    <source>
        <dbReference type="ARBA" id="ARBA00023125"/>
    </source>
</evidence>
<evidence type="ECO:0000256" key="1">
    <source>
        <dbReference type="ARBA" id="ARBA00004123"/>
    </source>
</evidence>
<dbReference type="Proteomes" id="UP000235220">
    <property type="component" value="Chromosome 11"/>
</dbReference>
<dbReference type="Gene3D" id="3.40.1810.10">
    <property type="entry name" value="Transcription factor, MADS-box"/>
    <property type="match status" value="1"/>
</dbReference>
<dbReference type="RefSeq" id="XP_018829549.1">
    <property type="nucleotide sequence ID" value="XM_018974004.2"/>
</dbReference>
<evidence type="ECO:0000256" key="2">
    <source>
        <dbReference type="ARBA" id="ARBA00023015"/>
    </source>
</evidence>
<dbReference type="PANTHER" id="PTHR11945">
    <property type="entry name" value="MADS BOX PROTEIN"/>
    <property type="match status" value="1"/>
</dbReference>
<dbReference type="PANTHER" id="PTHR11945:SF733">
    <property type="entry name" value="AGAMOUS-LIKE MADS-BOX PROTEIN AGL61"/>
    <property type="match status" value="1"/>
</dbReference>
<evidence type="ECO:0000313" key="11">
    <source>
        <dbReference type="RefSeq" id="XP_018829549.1"/>
    </source>
</evidence>
<dbReference type="InterPro" id="IPR036879">
    <property type="entry name" value="TF_MADSbox_sf"/>
</dbReference>
<keyword evidence="2" id="KW-0805">Transcription regulation</keyword>
<feature type="region of interest" description="Disordered" evidence="7">
    <location>
        <begin position="166"/>
        <end position="192"/>
    </location>
</feature>
<sequence>MMNMGWKKTQKKMTQGANAPLVSFSKRRSGLFKKASELCTLRVVETANIIFSPGGKVFSSGHPSAEDVINMLGHRGKPDAATLLEAEAHQERVRRDLKKQYSDLLRQLEAEKKRGEKLEQMRMEYQGCSWFYAPIDELSLEELKVKSAAMAELKGKVLKELEERLAQGSAPSVAANSGGSSVFPVNDPKTAP</sequence>
<keyword evidence="6" id="KW-0175">Coiled coil</keyword>
<dbReference type="GeneID" id="108997645"/>
<dbReference type="GO" id="GO:0006357">
    <property type="term" value="P:regulation of transcription by RNA polymerase II"/>
    <property type="evidence" value="ECO:0000318"/>
    <property type="project" value="GO_Central"/>
</dbReference>
<evidence type="ECO:0000313" key="10">
    <source>
        <dbReference type="RefSeq" id="XP_018829546.1"/>
    </source>
</evidence>
<keyword evidence="5" id="KW-0539">Nucleus</keyword>
<reference evidence="10 11" key="1">
    <citation type="submission" date="2025-04" db="UniProtKB">
        <authorList>
            <consortium name="RefSeq"/>
        </authorList>
    </citation>
    <scope>IDENTIFICATION</scope>
    <source>
        <tissue evidence="10 11">Leaves</tissue>
    </source>
</reference>
<dbReference type="Pfam" id="PF00319">
    <property type="entry name" value="SRF-TF"/>
    <property type="match status" value="1"/>
</dbReference>
<dbReference type="GO" id="GO:0046983">
    <property type="term" value="F:protein dimerization activity"/>
    <property type="evidence" value="ECO:0007669"/>
    <property type="project" value="InterPro"/>
</dbReference>
<protein>
    <submittedName>
        <fullName evidence="10 11">Agamous-like MADS-box protein AGL29</fullName>
    </submittedName>
</protein>
<dbReference type="SMART" id="SM00432">
    <property type="entry name" value="MADS"/>
    <property type="match status" value="1"/>
</dbReference>
<dbReference type="STRING" id="51240.A0A2I4FD26"/>
<dbReference type="AlphaFoldDB" id="A0A2I4FD26"/>
<evidence type="ECO:0000256" key="6">
    <source>
        <dbReference type="SAM" id="Coils"/>
    </source>
</evidence>
<dbReference type="InterPro" id="IPR002100">
    <property type="entry name" value="TF_MADSbox"/>
</dbReference>
<dbReference type="GO" id="GO:0000981">
    <property type="term" value="F:DNA-binding transcription factor activity, RNA polymerase II-specific"/>
    <property type="evidence" value="ECO:0000318"/>
    <property type="project" value="GO_Central"/>
</dbReference>
<dbReference type="OrthoDB" id="1898716at2759"/>
<evidence type="ECO:0000256" key="5">
    <source>
        <dbReference type="ARBA" id="ARBA00023242"/>
    </source>
</evidence>
<evidence type="ECO:0000313" key="12">
    <source>
        <dbReference type="RefSeq" id="XP_035551276.1"/>
    </source>
</evidence>
<keyword evidence="9" id="KW-1185">Reference proteome</keyword>
<evidence type="ECO:0000259" key="8">
    <source>
        <dbReference type="PROSITE" id="PS50066"/>
    </source>
</evidence>
<evidence type="ECO:0000256" key="7">
    <source>
        <dbReference type="SAM" id="MobiDB-lite"/>
    </source>
</evidence>
<evidence type="ECO:0000313" key="9">
    <source>
        <dbReference type="Proteomes" id="UP000235220"/>
    </source>
</evidence>